<proteinExistence type="predicted"/>
<feature type="region of interest" description="Disordered" evidence="1">
    <location>
        <begin position="668"/>
        <end position="693"/>
    </location>
</feature>
<dbReference type="EMBL" id="JABFTP020000185">
    <property type="protein sequence ID" value="KAL3286098.1"/>
    <property type="molecule type" value="Genomic_DNA"/>
</dbReference>
<dbReference type="PANTHER" id="PTHR14917">
    <property type="entry name" value="SPERMATOGENESIS-ASSOCIATED PROTEIN 7"/>
    <property type="match status" value="1"/>
</dbReference>
<evidence type="ECO:0000313" key="2">
    <source>
        <dbReference type="EMBL" id="KAL3286098.1"/>
    </source>
</evidence>
<feature type="compositionally biased region" description="Basic and acidic residues" evidence="1">
    <location>
        <begin position="593"/>
        <end position="617"/>
    </location>
</feature>
<dbReference type="AlphaFoldDB" id="A0ABD2P5F2"/>
<dbReference type="InterPro" id="IPR029357">
    <property type="entry name" value="SPATA7"/>
</dbReference>
<protein>
    <submittedName>
        <fullName evidence="2">Uncharacterized protein</fullName>
    </submittedName>
</protein>
<feature type="region of interest" description="Disordered" evidence="1">
    <location>
        <begin position="74"/>
        <end position="103"/>
    </location>
</feature>
<reference evidence="2 3" key="1">
    <citation type="journal article" date="2021" name="BMC Biol.">
        <title>Horizontally acquired antibacterial genes associated with adaptive radiation of ladybird beetles.</title>
        <authorList>
            <person name="Li H.S."/>
            <person name="Tang X.F."/>
            <person name="Huang Y.H."/>
            <person name="Xu Z.Y."/>
            <person name="Chen M.L."/>
            <person name="Du X.Y."/>
            <person name="Qiu B.Y."/>
            <person name="Chen P.T."/>
            <person name="Zhang W."/>
            <person name="Slipinski A."/>
            <person name="Escalona H.E."/>
            <person name="Waterhouse R.M."/>
            <person name="Zwick A."/>
            <person name="Pang H."/>
        </authorList>
    </citation>
    <scope>NUCLEOTIDE SEQUENCE [LARGE SCALE GENOMIC DNA]</scope>
    <source>
        <strain evidence="2">SYSU2018</strain>
    </source>
</reference>
<accession>A0ABD2P5F2</accession>
<gene>
    <name evidence="2" type="ORF">HHI36_000611</name>
</gene>
<dbReference type="Proteomes" id="UP001516400">
    <property type="component" value="Unassembled WGS sequence"/>
</dbReference>
<feature type="region of interest" description="Disordered" evidence="1">
    <location>
        <begin position="584"/>
        <end position="617"/>
    </location>
</feature>
<evidence type="ECO:0000256" key="1">
    <source>
        <dbReference type="SAM" id="MobiDB-lite"/>
    </source>
</evidence>
<feature type="region of interest" description="Disordered" evidence="1">
    <location>
        <begin position="459"/>
        <end position="480"/>
    </location>
</feature>
<organism evidence="2 3">
    <name type="scientific">Cryptolaemus montrouzieri</name>
    <dbReference type="NCBI Taxonomy" id="559131"/>
    <lineage>
        <taxon>Eukaryota</taxon>
        <taxon>Metazoa</taxon>
        <taxon>Ecdysozoa</taxon>
        <taxon>Arthropoda</taxon>
        <taxon>Hexapoda</taxon>
        <taxon>Insecta</taxon>
        <taxon>Pterygota</taxon>
        <taxon>Neoptera</taxon>
        <taxon>Endopterygota</taxon>
        <taxon>Coleoptera</taxon>
        <taxon>Polyphaga</taxon>
        <taxon>Cucujiformia</taxon>
        <taxon>Coccinelloidea</taxon>
        <taxon>Coccinellidae</taxon>
        <taxon>Scymninae</taxon>
        <taxon>Scymnini</taxon>
        <taxon>Cryptolaemus</taxon>
    </lineage>
</organism>
<dbReference type="Pfam" id="PF15244">
    <property type="entry name" value="HSD3"/>
    <property type="match status" value="1"/>
</dbReference>
<sequence length="693" mass="78700">MVFDNCQIDVFFHMRNHYNRLRNVQSVVDCSPPKGLKRSTHTDTSFHYVGMAHQPNHGNEMKKHHCVYGNYTGIIRPRSTTGRSPRSKSVPPRPGTRRHPEDMPCTQEIYSKSSKLTYIKSARWMLDDKNTRFQSDGNSIQCSPQNSRKCDANACSKITNPTVCTLYGASTKSCPSTGRSVRLNTSNLTEKSTFSYQVPECSDFDESTRYNTPMSTPSCTDGNISPQDHEYLQFLLRITEDIIKNDLYTNKEMKKVFMSHIDANKDRLSLDRMLLRVHELMKELNMPLSDDTEEDSTPSWTEIETAMKGLLCLEKIKPKEKPVTPKSIRSKYKSTPDPEKKCICFDLRSLDINTANKSKMTEKEIESLNYEDLDSINKFKSSLDRLTECTEPISSRATCKVSAPTSCSTFGNIEVLPGFECLETPKASRGIAKEDIYQPRTPVKFTTEIGCSCAKRKKKSTKRRRKIKSSKFKNSRVISKRLKPNRRPKKVIEIKAEIENNESQDVRSEVPMCKKNTDKTVSKPLIISLDADNQTDGNNTYFRNSKNDYIFVKGPIYLLKAFLKENPNIVMRIEVPGDTFASTSVPILQKPGDYSHDPVRKPEDGSNSKKKENSKDKTMIDLLGDNYTTSISNGPIQLENFLTTREIQTEDIRVDPIIVATVLVQKDESDEDVSASIDDISNGSHHDLPKEMT</sequence>
<feature type="compositionally biased region" description="Basic and acidic residues" evidence="1">
    <location>
        <begin position="684"/>
        <end position="693"/>
    </location>
</feature>
<evidence type="ECO:0000313" key="3">
    <source>
        <dbReference type="Proteomes" id="UP001516400"/>
    </source>
</evidence>
<dbReference type="PANTHER" id="PTHR14917:SF4">
    <property type="entry name" value="SPERMATOGENESIS-ASSOCIATED 7"/>
    <property type="match status" value="1"/>
</dbReference>
<keyword evidence="3" id="KW-1185">Reference proteome</keyword>
<name>A0ABD2P5F2_9CUCU</name>
<feature type="compositionally biased region" description="Low complexity" evidence="1">
    <location>
        <begin position="76"/>
        <end position="90"/>
    </location>
</feature>
<comment type="caution">
    <text evidence="2">The sequence shown here is derived from an EMBL/GenBank/DDBJ whole genome shotgun (WGS) entry which is preliminary data.</text>
</comment>